<dbReference type="Gene3D" id="3.10.310.30">
    <property type="match status" value="1"/>
</dbReference>
<evidence type="ECO:0000259" key="7">
    <source>
        <dbReference type="Pfam" id="PF01368"/>
    </source>
</evidence>
<dbReference type="SUPFAM" id="SSF64182">
    <property type="entry name" value="DHH phosphoesterases"/>
    <property type="match status" value="1"/>
</dbReference>
<protein>
    <recommendedName>
        <fullName evidence="2">Single-stranded-DNA-specific exonuclease RecJ</fullName>
    </recommendedName>
</protein>
<gene>
    <name evidence="10" type="primary">recJ</name>
    <name evidence="10" type="ORF">U1T56_09390</name>
</gene>
<dbReference type="PANTHER" id="PTHR30255:SF2">
    <property type="entry name" value="SINGLE-STRANDED-DNA-SPECIFIC EXONUCLEASE RECJ"/>
    <property type="match status" value="1"/>
</dbReference>
<feature type="domain" description="DHHA1" evidence="8">
    <location>
        <begin position="361"/>
        <end position="455"/>
    </location>
</feature>
<dbReference type="InterPro" id="IPR041122">
    <property type="entry name" value="RecJ_OB"/>
</dbReference>
<dbReference type="Pfam" id="PF02272">
    <property type="entry name" value="DHHA1"/>
    <property type="match status" value="1"/>
</dbReference>
<dbReference type="Gene3D" id="3.90.1640.30">
    <property type="match status" value="1"/>
</dbReference>
<evidence type="ECO:0000256" key="5">
    <source>
        <dbReference type="ARBA" id="ARBA00022839"/>
    </source>
</evidence>
<evidence type="ECO:0000256" key="6">
    <source>
        <dbReference type="SAM" id="Coils"/>
    </source>
</evidence>
<organism evidence="10 11">
    <name type="scientific">Benzoatithermus flavus</name>
    <dbReference type="NCBI Taxonomy" id="3108223"/>
    <lineage>
        <taxon>Bacteria</taxon>
        <taxon>Pseudomonadati</taxon>
        <taxon>Pseudomonadota</taxon>
        <taxon>Alphaproteobacteria</taxon>
        <taxon>Geminicoccales</taxon>
        <taxon>Geminicoccaceae</taxon>
        <taxon>Benzoatithermus</taxon>
    </lineage>
</organism>
<dbReference type="Proteomes" id="UP001375743">
    <property type="component" value="Unassembled WGS sequence"/>
</dbReference>
<dbReference type="InterPro" id="IPR004610">
    <property type="entry name" value="RecJ"/>
</dbReference>
<dbReference type="InterPro" id="IPR003156">
    <property type="entry name" value="DHHA1_dom"/>
</dbReference>
<proteinExistence type="inferred from homology"/>
<comment type="caution">
    <text evidence="10">The sequence shown here is derived from an EMBL/GenBank/DDBJ whole genome shotgun (WGS) entry which is preliminary data.</text>
</comment>
<name>A0ABU8XQB8_9PROT</name>
<keyword evidence="6" id="KW-0175">Coiled coil</keyword>
<dbReference type="Pfam" id="PF01368">
    <property type="entry name" value="DHH"/>
    <property type="match status" value="1"/>
</dbReference>
<feature type="domain" description="RecJ OB" evidence="9">
    <location>
        <begin position="471"/>
        <end position="579"/>
    </location>
</feature>
<keyword evidence="4" id="KW-0378">Hydrolase</keyword>
<dbReference type="GO" id="GO:0004527">
    <property type="term" value="F:exonuclease activity"/>
    <property type="evidence" value="ECO:0007669"/>
    <property type="project" value="UniProtKB-KW"/>
</dbReference>
<dbReference type="InterPro" id="IPR038763">
    <property type="entry name" value="DHH_sf"/>
</dbReference>
<keyword evidence="3" id="KW-0540">Nuclease</keyword>
<sequence length="583" mass="61155">MEIERSVLGRRWRLRPCDEAHALAISQLHGVPEIVGRVLAGRGVRPAEAAAFLAPKLRHFLPEPSHLLDLDRAAERLADAVLRGEKVGLIGDYDVDGATATALAARYLRSLGVEVAFAIPDRLLEGYGPNPRVIEELAARGCRLVVTLDTGTTAFEPLARARAAGLEVIVVDHHAAEERLPEALAVVNPNRVDQESPLKHLAAVGVTFVVLVGVSRALRARGFFADRPEPPLLGWLDLVALGTVCDVVPLTGLNRAFVHQGLKVAHGSGVPGMAALARAAGLAAVTDARQLGFVLGPRINAGGRIGQSDLGARLLVSEDPVEVAEIAARLDALNAERQAVERALLDAAQRAVEAQAAAGLPVLVAAGQGWHHGIVGIVASRLVERFHRPVVVLGVADGVAKGSARSIRGFDLGAAVIAARQQGLLVHGGGHGMAAGMTLEEGGIRRFHDFLVERFAAERGPGVPEPEPLELDGALSVGAAQPALANQIGLIAPYGPGNAEPRFCLTDARVTNARVVGDGHVSCLLAGTAGGRVKGIAFRSAQTALGRMLLEGRITLRLAGRVKLDVWQGRERAAFEIEDAAAP</sequence>
<evidence type="ECO:0000313" key="11">
    <source>
        <dbReference type="Proteomes" id="UP001375743"/>
    </source>
</evidence>
<reference evidence="10 11" key="1">
    <citation type="submission" date="2024-01" db="EMBL/GenBank/DDBJ databases">
        <title>Multi-omics insights into the function and evolution of sodium benzoate biodegradation pathways in Benzoatithermus flavus gen. nov., sp. nov. from hot spring.</title>
        <authorList>
            <person name="Hu C.-J."/>
            <person name="Li W.-J."/>
        </authorList>
    </citation>
    <scope>NUCLEOTIDE SEQUENCE [LARGE SCALE GENOMIC DNA]</scope>
    <source>
        <strain evidence="10 11">SYSU G07066</strain>
    </source>
</reference>
<comment type="similarity">
    <text evidence="1">Belongs to the RecJ family.</text>
</comment>
<feature type="domain" description="DDH" evidence="7">
    <location>
        <begin position="86"/>
        <end position="243"/>
    </location>
</feature>
<evidence type="ECO:0000256" key="2">
    <source>
        <dbReference type="ARBA" id="ARBA00019841"/>
    </source>
</evidence>
<feature type="coiled-coil region" evidence="6">
    <location>
        <begin position="323"/>
        <end position="350"/>
    </location>
</feature>
<keyword evidence="11" id="KW-1185">Reference proteome</keyword>
<dbReference type="InterPro" id="IPR001667">
    <property type="entry name" value="DDH_dom"/>
</dbReference>
<dbReference type="EMBL" id="JBBLZC010000007">
    <property type="protein sequence ID" value="MEK0083368.1"/>
    <property type="molecule type" value="Genomic_DNA"/>
</dbReference>
<evidence type="ECO:0000256" key="1">
    <source>
        <dbReference type="ARBA" id="ARBA00005915"/>
    </source>
</evidence>
<keyword evidence="5 10" id="KW-0269">Exonuclease</keyword>
<dbReference type="RefSeq" id="WP_418159211.1">
    <property type="nucleotide sequence ID" value="NZ_JBBLZC010000007.1"/>
</dbReference>
<accession>A0ABU8XQB8</accession>
<dbReference type="InterPro" id="IPR051673">
    <property type="entry name" value="SSDNA_exonuclease_RecJ"/>
</dbReference>
<evidence type="ECO:0000256" key="3">
    <source>
        <dbReference type="ARBA" id="ARBA00022722"/>
    </source>
</evidence>
<dbReference type="NCBIfam" id="TIGR00644">
    <property type="entry name" value="recJ"/>
    <property type="match status" value="1"/>
</dbReference>
<evidence type="ECO:0000259" key="9">
    <source>
        <dbReference type="Pfam" id="PF17768"/>
    </source>
</evidence>
<dbReference type="PANTHER" id="PTHR30255">
    <property type="entry name" value="SINGLE-STRANDED-DNA-SPECIFIC EXONUCLEASE RECJ"/>
    <property type="match status" value="1"/>
</dbReference>
<dbReference type="Pfam" id="PF17768">
    <property type="entry name" value="RecJ_OB"/>
    <property type="match status" value="1"/>
</dbReference>
<evidence type="ECO:0000256" key="4">
    <source>
        <dbReference type="ARBA" id="ARBA00022801"/>
    </source>
</evidence>
<evidence type="ECO:0000313" key="10">
    <source>
        <dbReference type="EMBL" id="MEK0083368.1"/>
    </source>
</evidence>
<evidence type="ECO:0000259" key="8">
    <source>
        <dbReference type="Pfam" id="PF02272"/>
    </source>
</evidence>